<dbReference type="EC" id="4.2.1.17" evidence="4"/>
<dbReference type="Proteomes" id="UP000007039">
    <property type="component" value="Chromosome"/>
</dbReference>
<dbReference type="HOGENOM" id="CLU_009834_7_6_0"/>
<comment type="similarity">
    <text evidence="1 3">Belongs to the enoyl-CoA hydratase/isomerase family.</text>
</comment>
<dbReference type="eggNOG" id="COG1024">
    <property type="taxonomic scope" value="Bacteria"/>
</dbReference>
<evidence type="ECO:0000256" key="1">
    <source>
        <dbReference type="ARBA" id="ARBA00005254"/>
    </source>
</evidence>
<dbReference type="Gene3D" id="3.90.226.10">
    <property type="entry name" value="2-enoyl-CoA Hydratase, Chain A, domain 1"/>
    <property type="match status" value="1"/>
</dbReference>
<evidence type="ECO:0000256" key="3">
    <source>
        <dbReference type="RuleBase" id="RU003707"/>
    </source>
</evidence>
<dbReference type="Pfam" id="PF00378">
    <property type="entry name" value="ECH_1"/>
    <property type="match status" value="1"/>
</dbReference>
<reference key="1">
    <citation type="submission" date="2010-11" db="EMBL/GenBank/DDBJ databases">
        <title>The complete genome of chromosome of Calditerrivibrio nitroreducens DSM 19672.</title>
        <authorList>
            <consortium name="US DOE Joint Genome Institute (JGI-PGF)"/>
            <person name="Lucas S."/>
            <person name="Copeland A."/>
            <person name="Lapidus A."/>
            <person name="Bruce D."/>
            <person name="Goodwin L."/>
            <person name="Pitluck S."/>
            <person name="Kyrpides N."/>
            <person name="Mavromatis K."/>
            <person name="Ivanova N."/>
            <person name="Mikhailova N."/>
            <person name="Zeytun A."/>
            <person name="Brettin T."/>
            <person name="Detter J.C."/>
            <person name="Tapia R."/>
            <person name="Han C."/>
            <person name="Land M."/>
            <person name="Hauser L."/>
            <person name="Markowitz V."/>
            <person name="Cheng J.-F."/>
            <person name="Hugenholtz P."/>
            <person name="Woyke T."/>
            <person name="Wu D."/>
            <person name="Spring S."/>
            <person name="Schroeder M."/>
            <person name="Brambilla E."/>
            <person name="Klenk H.-P."/>
            <person name="Eisen J.A."/>
        </authorList>
    </citation>
    <scope>NUCLEOTIDE SEQUENCE [LARGE SCALE GENOMIC DNA]</scope>
    <source>
        <strain>DSM 19672</strain>
    </source>
</reference>
<dbReference type="PANTHER" id="PTHR11941:SF54">
    <property type="entry name" value="ENOYL-COA HYDRATASE, MITOCHONDRIAL"/>
    <property type="match status" value="1"/>
</dbReference>
<dbReference type="STRING" id="768670.Calni_0342"/>
<dbReference type="GO" id="GO:0006635">
    <property type="term" value="P:fatty acid beta-oxidation"/>
    <property type="evidence" value="ECO:0007669"/>
    <property type="project" value="TreeGrafter"/>
</dbReference>
<dbReference type="PANTHER" id="PTHR11941">
    <property type="entry name" value="ENOYL-COA HYDRATASE-RELATED"/>
    <property type="match status" value="1"/>
</dbReference>
<evidence type="ECO:0000313" key="5">
    <source>
        <dbReference type="Proteomes" id="UP000007039"/>
    </source>
</evidence>
<dbReference type="OrthoDB" id="9775794at2"/>
<proteinExistence type="inferred from homology"/>
<reference evidence="4 5" key="2">
    <citation type="journal article" date="2011" name="Stand. Genomic Sci.">
        <title>Complete genome sequence of Calditerrivibrio nitroreducens type strain (Yu37-1).</title>
        <authorList>
            <person name="Pitluck S."/>
            <person name="Sikorski J."/>
            <person name="Zeytun A."/>
            <person name="Lapidus A."/>
            <person name="Nolan M."/>
            <person name="Lucas S."/>
            <person name="Hammon N."/>
            <person name="Deshpande S."/>
            <person name="Cheng J.F."/>
            <person name="Tapia R."/>
            <person name="Han C."/>
            <person name="Goodwin L."/>
            <person name="Liolios K."/>
            <person name="Pagani I."/>
            <person name="Ivanova N."/>
            <person name="Mavromatis K."/>
            <person name="Pati A."/>
            <person name="Chen A."/>
            <person name="Palaniappan K."/>
            <person name="Hauser L."/>
            <person name="Chang Y.J."/>
            <person name="Jeffries C.D."/>
            <person name="Detter J.C."/>
            <person name="Brambilla E."/>
            <person name="Djao O.D."/>
            <person name="Rohde M."/>
            <person name="Spring S."/>
            <person name="Goker M."/>
            <person name="Woyke T."/>
            <person name="Bristow J."/>
            <person name="Eisen J.A."/>
            <person name="Markowitz V."/>
            <person name="Hugenholtz P."/>
            <person name="Kyrpides N.C."/>
            <person name="Klenk H.P."/>
            <person name="Land M."/>
        </authorList>
    </citation>
    <scope>NUCLEOTIDE SEQUENCE [LARGE SCALE GENOMIC DNA]</scope>
    <source>
        <strain evidence="5">DSM 19672 / NBRC 101217 / Yu37-1</strain>
    </source>
</reference>
<protein>
    <submittedName>
        <fullName evidence="4">Short chain enoyl-CoA hydratase</fullName>
        <ecNumber evidence="4">4.2.1.17</ecNumber>
        <ecNumber evidence="4">4.2.1.55</ecNumber>
    </submittedName>
</protein>
<dbReference type="RefSeq" id="WP_013450471.1">
    <property type="nucleotide sequence ID" value="NC_014758.1"/>
</dbReference>
<evidence type="ECO:0000313" key="4">
    <source>
        <dbReference type="EMBL" id="ADR18255.1"/>
    </source>
</evidence>
<dbReference type="InterPro" id="IPR029045">
    <property type="entry name" value="ClpP/crotonase-like_dom_sf"/>
</dbReference>
<dbReference type="FunFam" id="1.10.12.10:FF:000001">
    <property type="entry name" value="Probable enoyl-CoA hydratase, mitochondrial"/>
    <property type="match status" value="1"/>
</dbReference>
<keyword evidence="2 4" id="KW-0456">Lyase</keyword>
<evidence type="ECO:0000256" key="2">
    <source>
        <dbReference type="ARBA" id="ARBA00023239"/>
    </source>
</evidence>
<dbReference type="EMBL" id="CP002347">
    <property type="protein sequence ID" value="ADR18255.1"/>
    <property type="molecule type" value="Genomic_DNA"/>
</dbReference>
<dbReference type="InterPro" id="IPR001753">
    <property type="entry name" value="Enoyl-CoA_hydra/iso"/>
</dbReference>
<organism evidence="4 5">
    <name type="scientific">Calditerrivibrio nitroreducens (strain DSM 19672 / NBRC 101217 / Yu37-1)</name>
    <dbReference type="NCBI Taxonomy" id="768670"/>
    <lineage>
        <taxon>Bacteria</taxon>
        <taxon>Pseudomonadati</taxon>
        <taxon>Deferribacterota</taxon>
        <taxon>Deferribacteres</taxon>
        <taxon>Deferribacterales</taxon>
        <taxon>Calditerrivibrionaceae</taxon>
    </lineage>
</organism>
<sequence>MIYSYLRFEKTDFDGVFKLVIDRPNALNALNSDVIAELQSFFEKIVNDCSIKAIVLTGGGEKSFVAGADIKEMVNLTAQDSMNFARKGQQLLLTMYNCPKPIIAAVNGYALGGGFEMSLCCDMIFASENAKFGFPEVTLGIIPGFGGTQILRRLVGEKAAKYLILSGEIISAAEAYRMNVVNRLFKTPEEVVNGAVEFAAKIAKNSPSSVAYAKKAVNVSFDLSMERGLEYESSLFGTLFNTEDQKEGMKAFIEKRKAEFKGK</sequence>
<keyword evidence="5" id="KW-1185">Reference proteome</keyword>
<dbReference type="PROSITE" id="PS00166">
    <property type="entry name" value="ENOYL_COA_HYDRATASE"/>
    <property type="match status" value="1"/>
</dbReference>
<accession>E4TK04</accession>
<dbReference type="GO" id="GO:0004300">
    <property type="term" value="F:enoyl-CoA hydratase activity"/>
    <property type="evidence" value="ECO:0007669"/>
    <property type="project" value="UniProtKB-EC"/>
</dbReference>
<dbReference type="InterPro" id="IPR018376">
    <property type="entry name" value="Enoyl-CoA_hyd/isom_CS"/>
</dbReference>
<dbReference type="Gene3D" id="1.10.12.10">
    <property type="entry name" value="Lyase 2-enoyl-coa Hydratase, Chain A, domain 2"/>
    <property type="match status" value="1"/>
</dbReference>
<dbReference type="InterPro" id="IPR014748">
    <property type="entry name" value="Enoyl-CoA_hydra_C"/>
</dbReference>
<dbReference type="KEGG" id="cni:Calni_0342"/>
<dbReference type="FunFam" id="3.90.226.10:FF:000009">
    <property type="entry name" value="Carnitinyl-CoA dehydratase"/>
    <property type="match status" value="1"/>
</dbReference>
<dbReference type="EC" id="4.2.1.55" evidence="4"/>
<gene>
    <name evidence="4" type="ordered locus">Calni_0342</name>
</gene>
<dbReference type="CDD" id="cd06558">
    <property type="entry name" value="crotonase-like"/>
    <property type="match status" value="1"/>
</dbReference>
<dbReference type="SUPFAM" id="SSF52096">
    <property type="entry name" value="ClpP/crotonase"/>
    <property type="match status" value="1"/>
</dbReference>
<dbReference type="AlphaFoldDB" id="E4TK04"/>
<name>E4TK04_CALNY</name>